<dbReference type="Gene3D" id="6.10.340.10">
    <property type="match status" value="1"/>
</dbReference>
<feature type="domain" description="Methyl-accepting transducer" evidence="7">
    <location>
        <begin position="326"/>
        <end position="583"/>
    </location>
</feature>
<accession>A0A6L5YUN5</accession>
<dbReference type="EMBL" id="VUNI01000018">
    <property type="protein sequence ID" value="MST75431.1"/>
    <property type="molecule type" value="Genomic_DNA"/>
</dbReference>
<gene>
    <name evidence="9" type="ORF">FYJ75_10445</name>
</gene>
<dbReference type="InterPro" id="IPR004089">
    <property type="entry name" value="MCPsignal_dom"/>
</dbReference>
<evidence type="ECO:0000313" key="9">
    <source>
        <dbReference type="EMBL" id="MST75431.1"/>
    </source>
</evidence>
<dbReference type="PROSITE" id="PS50111">
    <property type="entry name" value="CHEMOTAXIS_TRANSDUC_2"/>
    <property type="match status" value="1"/>
</dbReference>
<dbReference type="AlphaFoldDB" id="A0A6L5YUN5"/>
<dbReference type="SUPFAM" id="SSF58104">
    <property type="entry name" value="Methyl-accepting chemotaxis protein (MCP) signaling domain"/>
    <property type="match status" value="1"/>
</dbReference>
<evidence type="ECO:0000259" key="7">
    <source>
        <dbReference type="PROSITE" id="PS50111"/>
    </source>
</evidence>
<comment type="caution">
    <text evidence="9">The sequence shown here is derived from an EMBL/GenBank/DDBJ whole genome shotgun (WGS) entry which is preliminary data.</text>
</comment>
<dbReference type="RefSeq" id="WP_154430400.1">
    <property type="nucleotide sequence ID" value="NZ_VUNI01000018.1"/>
</dbReference>
<dbReference type="Proteomes" id="UP000474024">
    <property type="component" value="Unassembled WGS sequence"/>
</dbReference>
<feature type="coiled-coil region" evidence="4">
    <location>
        <begin position="365"/>
        <end position="392"/>
    </location>
</feature>
<dbReference type="GO" id="GO:0016020">
    <property type="term" value="C:membrane"/>
    <property type="evidence" value="ECO:0007669"/>
    <property type="project" value="InterPro"/>
</dbReference>
<dbReference type="CDD" id="cd06225">
    <property type="entry name" value="HAMP"/>
    <property type="match status" value="1"/>
</dbReference>
<dbReference type="PROSITE" id="PS50885">
    <property type="entry name" value="HAMP"/>
    <property type="match status" value="1"/>
</dbReference>
<sequence>MKKQDPKKEERKEARRQKRLAKQTKTAQTAKAGKKGTRNKKAVSYELSKKGPKSLNALFALGFGAILVVYIVTQIAINSVLNTAKAAAQEMEDKSMVVVTEASNIRMDILQVQNIVTSLTAKQAVPKDGYEKSDDYAEQLKASIELVSDIDHEHASGWKIVSDKFDSFYKKGQNMAEQSQSKGVDSAGFYLSSFTDDANLINQCVDKLVGYAQQSFEEQADTINKIISGCQKASYASSAVMIIIILIVIRYFTSTVVRPIRTVTGQLAALEQRDLTKTPIPVKGRHEIARLAVASNELQKSMKDIMGVLGTSSDNLNEASDSMNVKSDQVCQNVSEITDAISDIATRVSDQAGSIEETGQQMERLENIATRNEEISNELMQTSKQIAEASEAGTEVLQQLSAVTKDAEGSFDKIFESIERINVSTERIAKASDMIQSIASQTNLLSLNASIEAARAGEAGKGFAVVADEIRKLSEESANCVHDINAMLNELKECVQNATDQSENVKQNVEKQVEGVHNTQEKYTDITANIDGINGQINTLGGITQDLTDICKVIRDAVVEISESAEQNAAATEETSASAQEVLASMQEINQECLNTKGLSDELKEQVKLYTL</sequence>
<evidence type="ECO:0000256" key="5">
    <source>
        <dbReference type="SAM" id="MobiDB-lite"/>
    </source>
</evidence>
<keyword evidence="4" id="KW-0175">Coiled coil</keyword>
<feature type="transmembrane region" description="Helical" evidence="6">
    <location>
        <begin position="233"/>
        <end position="252"/>
    </location>
</feature>
<keyword evidence="6" id="KW-0812">Transmembrane</keyword>
<evidence type="ECO:0000259" key="8">
    <source>
        <dbReference type="PROSITE" id="PS50885"/>
    </source>
</evidence>
<evidence type="ECO:0000256" key="2">
    <source>
        <dbReference type="ARBA" id="ARBA00029447"/>
    </source>
</evidence>
<dbReference type="Pfam" id="PF00672">
    <property type="entry name" value="HAMP"/>
    <property type="match status" value="1"/>
</dbReference>
<dbReference type="Pfam" id="PF00015">
    <property type="entry name" value="MCPsignal"/>
    <property type="match status" value="1"/>
</dbReference>
<protein>
    <submittedName>
        <fullName evidence="9">Methyl-accepting chemotaxis protein</fullName>
    </submittedName>
</protein>
<dbReference type="InterPro" id="IPR003660">
    <property type="entry name" value="HAMP_dom"/>
</dbReference>
<evidence type="ECO:0000256" key="3">
    <source>
        <dbReference type="PROSITE-ProRule" id="PRU00284"/>
    </source>
</evidence>
<keyword evidence="6" id="KW-0472">Membrane</keyword>
<comment type="similarity">
    <text evidence="2">Belongs to the methyl-accepting chemotaxis (MCP) protein family.</text>
</comment>
<keyword evidence="1 3" id="KW-0807">Transducer</keyword>
<dbReference type="PANTHER" id="PTHR32089:SF112">
    <property type="entry name" value="LYSOZYME-LIKE PROTEIN-RELATED"/>
    <property type="match status" value="1"/>
</dbReference>
<feature type="domain" description="HAMP" evidence="8">
    <location>
        <begin position="254"/>
        <end position="307"/>
    </location>
</feature>
<evidence type="ECO:0000256" key="1">
    <source>
        <dbReference type="ARBA" id="ARBA00023224"/>
    </source>
</evidence>
<feature type="compositionally biased region" description="Basic and acidic residues" evidence="5">
    <location>
        <begin position="1"/>
        <end position="13"/>
    </location>
</feature>
<organism evidence="9 10">
    <name type="scientific">Roseburia porci</name>
    <dbReference type="NCBI Taxonomy" id="2605790"/>
    <lineage>
        <taxon>Bacteria</taxon>
        <taxon>Bacillati</taxon>
        <taxon>Bacillota</taxon>
        <taxon>Clostridia</taxon>
        <taxon>Lachnospirales</taxon>
        <taxon>Lachnospiraceae</taxon>
        <taxon>Roseburia</taxon>
    </lineage>
</organism>
<keyword evidence="6" id="KW-1133">Transmembrane helix</keyword>
<evidence type="ECO:0000256" key="6">
    <source>
        <dbReference type="SAM" id="Phobius"/>
    </source>
</evidence>
<reference evidence="9 10" key="1">
    <citation type="submission" date="2019-08" db="EMBL/GenBank/DDBJ databases">
        <title>In-depth cultivation of the pig gut microbiome towards novel bacterial diversity and tailored functional studies.</title>
        <authorList>
            <person name="Wylensek D."/>
            <person name="Hitch T.C.A."/>
            <person name="Clavel T."/>
        </authorList>
    </citation>
    <scope>NUCLEOTIDE SEQUENCE [LARGE SCALE GENOMIC DNA]</scope>
    <source>
        <strain evidence="9 10">MUC/MUC-530-WT-4D</strain>
    </source>
</reference>
<feature type="compositionally biased region" description="Basic residues" evidence="5">
    <location>
        <begin position="32"/>
        <end position="41"/>
    </location>
</feature>
<feature type="transmembrane region" description="Helical" evidence="6">
    <location>
        <begin position="57"/>
        <end position="77"/>
    </location>
</feature>
<proteinExistence type="inferred from homology"/>
<dbReference type="GO" id="GO:0007165">
    <property type="term" value="P:signal transduction"/>
    <property type="evidence" value="ECO:0007669"/>
    <property type="project" value="UniProtKB-KW"/>
</dbReference>
<dbReference type="PANTHER" id="PTHR32089">
    <property type="entry name" value="METHYL-ACCEPTING CHEMOTAXIS PROTEIN MCPB"/>
    <property type="match status" value="1"/>
</dbReference>
<dbReference type="SMART" id="SM00283">
    <property type="entry name" value="MA"/>
    <property type="match status" value="1"/>
</dbReference>
<evidence type="ECO:0000313" key="10">
    <source>
        <dbReference type="Proteomes" id="UP000474024"/>
    </source>
</evidence>
<feature type="region of interest" description="Disordered" evidence="5">
    <location>
        <begin position="1"/>
        <end position="41"/>
    </location>
</feature>
<evidence type="ECO:0000256" key="4">
    <source>
        <dbReference type="SAM" id="Coils"/>
    </source>
</evidence>
<keyword evidence="10" id="KW-1185">Reference proteome</keyword>
<dbReference type="Gene3D" id="1.10.287.950">
    <property type="entry name" value="Methyl-accepting chemotaxis protein"/>
    <property type="match status" value="1"/>
</dbReference>
<feature type="coiled-coil region" evidence="4">
    <location>
        <begin position="481"/>
        <end position="508"/>
    </location>
</feature>
<name>A0A6L5YUN5_9FIRM</name>